<evidence type="ECO:0000313" key="2">
    <source>
        <dbReference type="Proteomes" id="UP000034154"/>
    </source>
</evidence>
<dbReference type="EMBL" id="LCJB01000084">
    <property type="protein sequence ID" value="KKT68228.1"/>
    <property type="molecule type" value="Genomic_DNA"/>
</dbReference>
<protein>
    <submittedName>
        <fullName evidence="1">Uncharacterized protein</fullName>
    </submittedName>
</protein>
<proteinExistence type="predicted"/>
<evidence type="ECO:0000313" key="1">
    <source>
        <dbReference type="EMBL" id="KKT68228.1"/>
    </source>
</evidence>
<dbReference type="AlphaFoldDB" id="A0A0G1JA57"/>
<name>A0A0G1JA57_9BACT</name>
<reference evidence="1 2" key="1">
    <citation type="journal article" date="2015" name="Nature">
        <title>rRNA introns, odd ribosomes, and small enigmatic genomes across a large radiation of phyla.</title>
        <authorList>
            <person name="Brown C.T."/>
            <person name="Hug L.A."/>
            <person name="Thomas B.C."/>
            <person name="Sharon I."/>
            <person name="Castelle C.J."/>
            <person name="Singh A."/>
            <person name="Wilkins M.J."/>
            <person name="Williams K.H."/>
            <person name="Banfield J.F."/>
        </authorList>
    </citation>
    <scope>NUCLEOTIDE SEQUENCE [LARGE SCALE GENOMIC DNA]</scope>
</reference>
<gene>
    <name evidence="1" type="ORF">UW63_C0084G0001</name>
</gene>
<accession>A0A0G1JA57</accession>
<dbReference type="Proteomes" id="UP000034154">
    <property type="component" value="Unassembled WGS sequence"/>
</dbReference>
<comment type="caution">
    <text evidence="1">The sequence shown here is derived from an EMBL/GenBank/DDBJ whole genome shotgun (WGS) entry which is preliminary data.</text>
</comment>
<organism evidence="1 2">
    <name type="scientific">Candidatus Uhrbacteria bacterium GW2011_GWF2_44_350</name>
    <dbReference type="NCBI Taxonomy" id="1619000"/>
    <lineage>
        <taxon>Bacteria</taxon>
        <taxon>Candidatus Uhriibacteriota</taxon>
    </lineage>
</organism>
<sequence length="291" mass="33293">MLLTDLHELTKFGAQKPLAMWWGEYQPKNLDLSDGLSELAKTIEAGTGVRENLEALAKVLKINQPGEYEMAKMILYTAELFKAQTETLSEEDKNTVFSFIVDSKKFCDRAQTAEFLGRERQRIQASLSAEEQTTHDRRLFELEGMMYCLEYYLTLYKAILDAPDEPAKRKFIESSEINFGFGDLPGIWTDFDKDEVLQKFILKILNQDLRSELEVSYYTAKEKIAKIKMICDKQGTCSADYNGVTLEEVINAFKELIKVFIAAFQKVGIEQLSSYFLTPFGKNAKLSEVKI</sequence>